<organism evidence="2 3">
    <name type="scientific">Microbotryum intermedium</name>
    <dbReference type="NCBI Taxonomy" id="269621"/>
    <lineage>
        <taxon>Eukaryota</taxon>
        <taxon>Fungi</taxon>
        <taxon>Dikarya</taxon>
        <taxon>Basidiomycota</taxon>
        <taxon>Pucciniomycotina</taxon>
        <taxon>Microbotryomycetes</taxon>
        <taxon>Microbotryales</taxon>
        <taxon>Microbotryaceae</taxon>
        <taxon>Microbotryum</taxon>
    </lineage>
</organism>
<protein>
    <submittedName>
        <fullName evidence="2">BQ2448_3671 protein</fullName>
    </submittedName>
</protein>
<gene>
    <name evidence="2" type="ORF">BQ2448_3671</name>
</gene>
<dbReference type="AlphaFoldDB" id="A0A238FDR1"/>
<evidence type="ECO:0000256" key="1">
    <source>
        <dbReference type="SAM" id="MobiDB-lite"/>
    </source>
</evidence>
<accession>A0A238FDR1</accession>
<dbReference type="EMBL" id="FMSP01000006">
    <property type="protein sequence ID" value="SCV70909.1"/>
    <property type="molecule type" value="Genomic_DNA"/>
</dbReference>
<dbReference type="Proteomes" id="UP000198372">
    <property type="component" value="Unassembled WGS sequence"/>
</dbReference>
<feature type="compositionally biased region" description="Polar residues" evidence="1">
    <location>
        <begin position="1"/>
        <end position="16"/>
    </location>
</feature>
<feature type="compositionally biased region" description="Polar residues" evidence="1">
    <location>
        <begin position="56"/>
        <end position="79"/>
    </location>
</feature>
<feature type="region of interest" description="Disordered" evidence="1">
    <location>
        <begin position="202"/>
        <end position="224"/>
    </location>
</feature>
<evidence type="ECO:0000313" key="2">
    <source>
        <dbReference type="EMBL" id="SCV70909.1"/>
    </source>
</evidence>
<feature type="compositionally biased region" description="Basic and acidic residues" evidence="1">
    <location>
        <begin position="390"/>
        <end position="412"/>
    </location>
</feature>
<keyword evidence="3" id="KW-1185">Reference proteome</keyword>
<sequence>MSKATPSSVQQFSRLGSSSSAHQDQSSLTSSSRASTSSSSSASHSTSFRTPAPGHSQPSLPNSEASTRAQHAWTPSSGVGTDEDLGRFAAFSSAVGLGAKYQARGPATSAVADPGRFHNVNGNPAKHRSLAETQGATTHDFETSWDHARRAPTWDDDDLYHPSHELDYETGEARNGWQDGDEIQDLLRSGVFNEQLEKGWEQDLASDQSRKHHAESTMPKDPNLQMTQGQLSPVTQDLVQKVDALELEARLHLQSLLTMTNESGDDTLAIQAYLSQESYADDVWGLPREIREVLTKVVEEQSQADDSDKNKAFQRLNMVLNHLRETAISTSADKGKMNAASDGRGGTSEDDEGHSYGSALQHVAARRSSQLGPKHSSTMSTPPNGLVQDQSHDFAALHERLGRGGTDHEGRRVARGRVTP</sequence>
<feature type="region of interest" description="Disordered" evidence="1">
    <location>
        <begin position="1"/>
        <end position="84"/>
    </location>
</feature>
<feature type="region of interest" description="Disordered" evidence="1">
    <location>
        <begin position="327"/>
        <end position="420"/>
    </location>
</feature>
<dbReference type="OrthoDB" id="2351799at2759"/>
<evidence type="ECO:0000313" key="3">
    <source>
        <dbReference type="Proteomes" id="UP000198372"/>
    </source>
</evidence>
<feature type="compositionally biased region" description="Polar residues" evidence="1">
    <location>
        <begin position="367"/>
        <end position="389"/>
    </location>
</feature>
<name>A0A238FDR1_9BASI</name>
<feature type="region of interest" description="Disordered" evidence="1">
    <location>
        <begin position="102"/>
        <end position="139"/>
    </location>
</feature>
<reference evidence="3" key="1">
    <citation type="submission" date="2016-09" db="EMBL/GenBank/DDBJ databases">
        <authorList>
            <person name="Jeantristanb JTB J.-T."/>
            <person name="Ricardo R."/>
        </authorList>
    </citation>
    <scope>NUCLEOTIDE SEQUENCE [LARGE SCALE GENOMIC DNA]</scope>
</reference>
<proteinExistence type="predicted"/>
<feature type="compositionally biased region" description="Low complexity" evidence="1">
    <location>
        <begin position="17"/>
        <end position="47"/>
    </location>
</feature>